<keyword evidence="15" id="KW-1185">Reference proteome</keyword>
<dbReference type="STRING" id="101127.A0A1X2GQF0"/>
<evidence type="ECO:0000256" key="11">
    <source>
        <dbReference type="SAM" id="MobiDB-lite"/>
    </source>
</evidence>
<evidence type="ECO:0000256" key="6">
    <source>
        <dbReference type="ARBA" id="ARBA00023140"/>
    </source>
</evidence>
<evidence type="ECO:0000256" key="1">
    <source>
        <dbReference type="ARBA" id="ARBA00005443"/>
    </source>
</evidence>
<evidence type="ECO:0000256" key="10">
    <source>
        <dbReference type="RuleBase" id="RU367032"/>
    </source>
</evidence>
<comment type="subcellular location">
    <subcellularLocation>
        <location evidence="9 10">Peroxisome membrane</location>
    </subcellularLocation>
</comment>
<evidence type="ECO:0000259" key="13">
    <source>
        <dbReference type="Pfam" id="PF04695"/>
    </source>
</evidence>
<dbReference type="Pfam" id="PF04695">
    <property type="entry name" value="Pex14_N"/>
    <property type="match status" value="1"/>
</dbReference>
<evidence type="ECO:0000256" key="3">
    <source>
        <dbReference type="ARBA" id="ARBA00022927"/>
    </source>
</evidence>
<dbReference type="GO" id="GO:0005778">
    <property type="term" value="C:peroxisomal membrane"/>
    <property type="evidence" value="ECO:0007669"/>
    <property type="project" value="UniProtKB-SubCell"/>
</dbReference>
<organism evidence="14 15">
    <name type="scientific">Hesseltinella vesiculosa</name>
    <dbReference type="NCBI Taxonomy" id="101127"/>
    <lineage>
        <taxon>Eukaryota</taxon>
        <taxon>Fungi</taxon>
        <taxon>Fungi incertae sedis</taxon>
        <taxon>Mucoromycota</taxon>
        <taxon>Mucoromycotina</taxon>
        <taxon>Mucoromycetes</taxon>
        <taxon>Mucorales</taxon>
        <taxon>Cunninghamellaceae</taxon>
        <taxon>Hesseltinella</taxon>
    </lineage>
</organism>
<keyword evidence="5 10" id="KW-0472">Membrane</keyword>
<reference evidence="14 15" key="1">
    <citation type="submission" date="2016-07" db="EMBL/GenBank/DDBJ databases">
        <title>Pervasive Adenine N6-methylation of Active Genes in Fungi.</title>
        <authorList>
            <consortium name="DOE Joint Genome Institute"/>
            <person name="Mondo S.J."/>
            <person name="Dannebaum R.O."/>
            <person name="Kuo R.C."/>
            <person name="Labutti K."/>
            <person name="Haridas S."/>
            <person name="Kuo A."/>
            <person name="Salamov A."/>
            <person name="Ahrendt S.R."/>
            <person name="Lipzen A."/>
            <person name="Sullivan W."/>
            <person name="Andreopoulos W.B."/>
            <person name="Clum A."/>
            <person name="Lindquist E."/>
            <person name="Daum C."/>
            <person name="Ramamoorthy G.K."/>
            <person name="Gryganskyi A."/>
            <person name="Culley D."/>
            <person name="Magnuson J.K."/>
            <person name="James T.Y."/>
            <person name="O'Malley M.A."/>
            <person name="Stajich J.E."/>
            <person name="Spatafora J.W."/>
            <person name="Visel A."/>
            <person name="Grigoriev I.V."/>
        </authorList>
    </citation>
    <scope>NUCLEOTIDE SEQUENCE [LARGE SCALE GENOMIC DNA]</scope>
    <source>
        <strain evidence="14 15">NRRL 3301</strain>
    </source>
</reference>
<evidence type="ECO:0000313" key="14">
    <source>
        <dbReference type="EMBL" id="ORX58981.1"/>
    </source>
</evidence>
<name>A0A1X2GQF0_9FUNG</name>
<dbReference type="Proteomes" id="UP000242146">
    <property type="component" value="Unassembled WGS sequence"/>
</dbReference>
<keyword evidence="3 10" id="KW-0653">Protein transport</keyword>
<evidence type="ECO:0000256" key="12">
    <source>
        <dbReference type="SAM" id="Phobius"/>
    </source>
</evidence>
<sequence>MAELREDLLKLAHKFLSSPKVQAASKEKKVAFLKSKGLTDDEVAVAFDRVGETPPASTTTTTTATASTPSVPSSSVASATDASSTASSSKEATDAASASSTTTTHSPVKSTTPSAVASVHQEPSEPVFTRYTPPPASSIPQPPLKPVIVYQPAPEQPKVPTQQVLAMAVIFGVGITGVASGLIGIVKRFLYPVFITFGSYRRSRYSHQKQLLEKVQKALASDIKEEKDQDELDALDKPGVYALVEKQSTITNRLTVLIDKTKSYTPSAKNSLIDVHQSLSTWSEALDDEAPVTNPSAKELMTELRSFKGICLNRRF</sequence>
<dbReference type="GO" id="GO:0016560">
    <property type="term" value="P:protein import into peroxisome matrix, docking"/>
    <property type="evidence" value="ECO:0007669"/>
    <property type="project" value="UniProtKB-UniRule"/>
</dbReference>
<comment type="function">
    <text evidence="10">Component of the PEX13-PEX14 docking complex, a translocon channel that specifically mediates the import of peroxisomal cargo proteins bound to PEX5 receptor. The PEX13-PEX14 docking complex forms a large import pore which can be opened to a diameter of about 9 nm. Mechanistically, PEX5 receptor along with cargo proteins associates with the PEX14 subunit of the PEX13-PEX14 docking complex in the cytosol, leading to the insertion of the receptor into the organelle membrane with the concomitant translocation of the cargo into the peroxisome matrix.</text>
</comment>
<accession>A0A1X2GQF0</accession>
<dbReference type="InterPro" id="IPR025655">
    <property type="entry name" value="PEX14"/>
</dbReference>
<dbReference type="GO" id="GO:0005102">
    <property type="term" value="F:signaling receptor binding"/>
    <property type="evidence" value="ECO:0007669"/>
    <property type="project" value="TreeGrafter"/>
</dbReference>
<evidence type="ECO:0000256" key="7">
    <source>
        <dbReference type="ARBA" id="ARBA00029502"/>
    </source>
</evidence>
<proteinExistence type="inferred from homology"/>
<keyword evidence="6 10" id="KW-0576">Peroxisome</keyword>
<dbReference type="PANTHER" id="PTHR23058:SF0">
    <property type="entry name" value="PEROXISOMAL MEMBRANE PROTEIN PEX14"/>
    <property type="match status" value="1"/>
</dbReference>
<dbReference type="EMBL" id="MCGT01000006">
    <property type="protein sequence ID" value="ORX58981.1"/>
    <property type="molecule type" value="Genomic_DNA"/>
</dbReference>
<dbReference type="InterPro" id="IPR006785">
    <property type="entry name" value="Pex14_N"/>
</dbReference>
<evidence type="ECO:0000256" key="2">
    <source>
        <dbReference type="ARBA" id="ARBA00022448"/>
    </source>
</evidence>
<feature type="transmembrane region" description="Helical" evidence="12">
    <location>
        <begin position="164"/>
        <end position="186"/>
    </location>
</feature>
<evidence type="ECO:0000256" key="5">
    <source>
        <dbReference type="ARBA" id="ARBA00023136"/>
    </source>
</evidence>
<evidence type="ECO:0000256" key="4">
    <source>
        <dbReference type="ARBA" id="ARBA00023010"/>
    </source>
</evidence>
<dbReference type="PANTHER" id="PTHR23058">
    <property type="entry name" value="PEROXISOMAL MEMBRANE PROTEIN PEX14"/>
    <property type="match status" value="1"/>
</dbReference>
<dbReference type="AlphaFoldDB" id="A0A1X2GQF0"/>
<dbReference type="InterPro" id="IPR036388">
    <property type="entry name" value="WH-like_DNA-bd_sf"/>
</dbReference>
<evidence type="ECO:0000256" key="9">
    <source>
        <dbReference type="ARBA" id="ARBA00046271"/>
    </source>
</evidence>
<evidence type="ECO:0000256" key="8">
    <source>
        <dbReference type="ARBA" id="ARBA00029691"/>
    </source>
</evidence>
<protein>
    <recommendedName>
        <fullName evidence="7 10">Peroxisomal membrane protein PEX14</fullName>
    </recommendedName>
    <alternativeName>
        <fullName evidence="8 10">Peroxin-14</fullName>
    </alternativeName>
</protein>
<dbReference type="GO" id="GO:1990429">
    <property type="term" value="C:peroxisomal importomer complex"/>
    <property type="evidence" value="ECO:0007669"/>
    <property type="project" value="TreeGrafter"/>
</dbReference>
<keyword evidence="4" id="KW-0811">Translocation</keyword>
<dbReference type="Gene3D" id="1.10.10.10">
    <property type="entry name" value="Winged helix-like DNA-binding domain superfamily/Winged helix DNA-binding domain"/>
    <property type="match status" value="1"/>
</dbReference>
<keyword evidence="12" id="KW-1133">Transmembrane helix</keyword>
<feature type="region of interest" description="Disordered" evidence="11">
    <location>
        <begin position="48"/>
        <end position="139"/>
    </location>
</feature>
<gene>
    <name evidence="14" type="ORF">DM01DRAFT_1381598</name>
</gene>
<keyword evidence="12" id="KW-0812">Transmembrane</keyword>
<dbReference type="OrthoDB" id="441517at2759"/>
<keyword evidence="2 10" id="KW-0813">Transport</keyword>
<comment type="similarity">
    <text evidence="1 10">Belongs to the peroxin-14 family.</text>
</comment>
<feature type="domain" description="Peroxisome membrane anchor protein Pex14p N-terminal" evidence="13">
    <location>
        <begin position="5"/>
        <end position="48"/>
    </location>
</feature>
<comment type="caution">
    <text evidence="14">The sequence shown here is derived from an EMBL/GenBank/DDBJ whole genome shotgun (WGS) entry which is preliminary data.</text>
</comment>
<feature type="compositionally biased region" description="Low complexity" evidence="11">
    <location>
        <begin position="53"/>
        <end position="114"/>
    </location>
</feature>
<evidence type="ECO:0000313" key="15">
    <source>
        <dbReference type="Proteomes" id="UP000242146"/>
    </source>
</evidence>